<proteinExistence type="predicted"/>
<evidence type="ECO:0000256" key="1">
    <source>
        <dbReference type="SAM" id="MobiDB-lite"/>
    </source>
</evidence>
<feature type="compositionally biased region" description="Polar residues" evidence="1">
    <location>
        <begin position="154"/>
        <end position="163"/>
    </location>
</feature>
<dbReference type="Proteomes" id="UP000018144">
    <property type="component" value="Unassembled WGS sequence"/>
</dbReference>
<organism evidence="2 3">
    <name type="scientific">Pyronema omphalodes (strain CBS 100304)</name>
    <name type="common">Pyronema confluens</name>
    <dbReference type="NCBI Taxonomy" id="1076935"/>
    <lineage>
        <taxon>Eukaryota</taxon>
        <taxon>Fungi</taxon>
        <taxon>Dikarya</taxon>
        <taxon>Ascomycota</taxon>
        <taxon>Pezizomycotina</taxon>
        <taxon>Pezizomycetes</taxon>
        <taxon>Pezizales</taxon>
        <taxon>Pyronemataceae</taxon>
        <taxon>Pyronema</taxon>
    </lineage>
</organism>
<gene>
    <name evidence="2" type="ORF">PCON_10231</name>
</gene>
<evidence type="ECO:0000313" key="3">
    <source>
        <dbReference type="Proteomes" id="UP000018144"/>
    </source>
</evidence>
<accession>U4L2S9</accession>
<evidence type="ECO:0000313" key="2">
    <source>
        <dbReference type="EMBL" id="CCX10637.1"/>
    </source>
</evidence>
<feature type="region of interest" description="Disordered" evidence="1">
    <location>
        <begin position="139"/>
        <end position="163"/>
    </location>
</feature>
<protein>
    <submittedName>
        <fullName evidence="2">Uncharacterized protein</fullName>
    </submittedName>
</protein>
<name>U4L2S9_PYROM</name>
<keyword evidence="3" id="KW-1185">Reference proteome</keyword>
<sequence>MRPSIVVQPTKRPGVAISIHLSLCSPSDLFLTPTYTPETSNITKIINMPTTKRANAECTTLGCTKTTPINILASEVEARPQLCTTCKIAGHESKAKEPQKATQATSNIRLNSAYTKRRDVACRENPDHDLKAGIQKALEDSQNQQPKQVYVIQSLPSSHSRRQ</sequence>
<dbReference type="AlphaFoldDB" id="U4L2S9"/>
<reference evidence="2 3" key="1">
    <citation type="journal article" date="2013" name="PLoS Genet.">
        <title>The genome and development-dependent transcriptomes of Pyronema confluens: a window into fungal evolution.</title>
        <authorList>
            <person name="Traeger S."/>
            <person name="Altegoer F."/>
            <person name="Freitag M."/>
            <person name="Gabaldon T."/>
            <person name="Kempken F."/>
            <person name="Kumar A."/>
            <person name="Marcet-Houben M."/>
            <person name="Poggeler S."/>
            <person name="Stajich J.E."/>
            <person name="Nowrousian M."/>
        </authorList>
    </citation>
    <scope>NUCLEOTIDE SEQUENCE [LARGE SCALE GENOMIC DNA]</scope>
    <source>
        <strain evidence="3">CBS 100304</strain>
        <tissue evidence="2">Vegetative mycelium</tissue>
    </source>
</reference>
<dbReference type="EMBL" id="HF935554">
    <property type="protein sequence ID" value="CCX10637.1"/>
    <property type="molecule type" value="Genomic_DNA"/>
</dbReference>